<keyword evidence="7" id="KW-1185">Reference proteome</keyword>
<dbReference type="GO" id="GO:0008289">
    <property type="term" value="F:lipid binding"/>
    <property type="evidence" value="ECO:0007669"/>
    <property type="project" value="UniProtKB-KW"/>
</dbReference>
<dbReference type="STRING" id="461836.A0A0L0DEB3"/>
<evidence type="ECO:0000256" key="1">
    <source>
        <dbReference type="ARBA" id="ARBA00008102"/>
    </source>
</evidence>
<dbReference type="InterPro" id="IPR014756">
    <property type="entry name" value="Ig_E-set"/>
</dbReference>
<evidence type="ECO:0000256" key="4">
    <source>
        <dbReference type="ARBA" id="ARBA00023121"/>
    </source>
</evidence>
<name>A0A0L0DEB3_THETB</name>
<proteinExistence type="inferred from homology"/>
<dbReference type="GeneID" id="25560456"/>
<dbReference type="GO" id="GO:0060271">
    <property type="term" value="P:cilium assembly"/>
    <property type="evidence" value="ECO:0007669"/>
    <property type="project" value="TreeGrafter"/>
</dbReference>
<keyword evidence="3" id="KW-0653">Protein transport</keyword>
<evidence type="ECO:0000259" key="5">
    <source>
        <dbReference type="Pfam" id="PF05351"/>
    </source>
</evidence>
<dbReference type="RefSeq" id="XP_013762394.1">
    <property type="nucleotide sequence ID" value="XM_013906940.1"/>
</dbReference>
<dbReference type="InterPro" id="IPR037036">
    <property type="entry name" value="PDED_dom_sf"/>
</dbReference>
<comment type="similarity">
    <text evidence="1">Belongs to the PDE6D/unc-119 family.</text>
</comment>
<dbReference type="Pfam" id="PF05351">
    <property type="entry name" value="GMP_PDE_delta"/>
    <property type="match status" value="1"/>
</dbReference>
<accession>A0A0L0DEB3</accession>
<dbReference type="PANTHER" id="PTHR12951">
    <property type="entry name" value="RETINAL PROTEIN 4"/>
    <property type="match status" value="1"/>
</dbReference>
<dbReference type="Proteomes" id="UP000054408">
    <property type="component" value="Unassembled WGS sequence"/>
</dbReference>
<gene>
    <name evidence="6" type="ORF">AMSG_00662</name>
</gene>
<dbReference type="EMBL" id="GL349435">
    <property type="protein sequence ID" value="KNC50501.1"/>
    <property type="molecule type" value="Genomic_DNA"/>
</dbReference>
<dbReference type="OMA" id="CLVMHNK"/>
<evidence type="ECO:0000313" key="7">
    <source>
        <dbReference type="Proteomes" id="UP000054408"/>
    </source>
</evidence>
<evidence type="ECO:0000256" key="3">
    <source>
        <dbReference type="ARBA" id="ARBA00022927"/>
    </source>
</evidence>
<dbReference type="FunFam" id="2.70.50.40:FF:000003">
    <property type="entry name" value="UNC119 homologue, putative"/>
    <property type="match status" value="1"/>
</dbReference>
<dbReference type="AlphaFoldDB" id="A0A0L0DEB3"/>
<dbReference type="PANTHER" id="PTHR12951:SF1">
    <property type="entry name" value="PROTEIN UNC-119 HOMOLOG"/>
    <property type="match status" value="1"/>
</dbReference>
<dbReference type="eggNOG" id="KOG4037">
    <property type="taxonomic scope" value="Eukaryota"/>
</dbReference>
<keyword evidence="2" id="KW-0813">Transport</keyword>
<dbReference type="InterPro" id="IPR051519">
    <property type="entry name" value="PDE6D_unc-119_myristoyl-bd"/>
</dbReference>
<protein>
    <submittedName>
        <fullName evidence="6">Unc119b</fullName>
    </submittedName>
</protein>
<keyword evidence="4" id="KW-0446">Lipid-binding</keyword>
<dbReference type="Gene3D" id="2.70.50.40">
    <property type="entry name" value="GMP phosphodiesterase, delta subunit"/>
    <property type="match status" value="1"/>
</dbReference>
<organism evidence="6 7">
    <name type="scientific">Thecamonas trahens ATCC 50062</name>
    <dbReference type="NCBI Taxonomy" id="461836"/>
    <lineage>
        <taxon>Eukaryota</taxon>
        <taxon>Apusozoa</taxon>
        <taxon>Apusomonadida</taxon>
        <taxon>Apusomonadidae</taxon>
        <taxon>Thecamonas</taxon>
    </lineage>
</organism>
<evidence type="ECO:0000313" key="6">
    <source>
        <dbReference type="EMBL" id="KNC50501.1"/>
    </source>
</evidence>
<dbReference type="OrthoDB" id="10248777at2759"/>
<evidence type="ECO:0000256" key="2">
    <source>
        <dbReference type="ARBA" id="ARBA00022448"/>
    </source>
</evidence>
<reference evidence="6 7" key="1">
    <citation type="submission" date="2010-05" db="EMBL/GenBank/DDBJ databases">
        <title>The Genome Sequence of Thecamonas trahens ATCC 50062.</title>
        <authorList>
            <consortium name="The Broad Institute Genome Sequencing Platform"/>
            <person name="Russ C."/>
            <person name="Cuomo C."/>
            <person name="Shea T."/>
            <person name="Young S.K."/>
            <person name="Zeng Q."/>
            <person name="Koehrsen M."/>
            <person name="Haas B."/>
            <person name="Borodovsky M."/>
            <person name="Guigo R."/>
            <person name="Alvarado L."/>
            <person name="Berlin A."/>
            <person name="Bochicchio J."/>
            <person name="Borenstein D."/>
            <person name="Chapman S."/>
            <person name="Chen Z."/>
            <person name="Freedman E."/>
            <person name="Gellesch M."/>
            <person name="Goldberg J."/>
            <person name="Griggs A."/>
            <person name="Gujja S."/>
            <person name="Heilman E."/>
            <person name="Heiman D."/>
            <person name="Hepburn T."/>
            <person name="Howarth C."/>
            <person name="Jen D."/>
            <person name="Larson L."/>
            <person name="Mehta T."/>
            <person name="Park D."/>
            <person name="Pearson M."/>
            <person name="Roberts A."/>
            <person name="Saif S."/>
            <person name="Shenoy N."/>
            <person name="Sisk P."/>
            <person name="Stolte C."/>
            <person name="Sykes S."/>
            <person name="Thomson T."/>
            <person name="Walk T."/>
            <person name="White J."/>
            <person name="Yandava C."/>
            <person name="Burger G."/>
            <person name="Gray M.W."/>
            <person name="Holland P.W.H."/>
            <person name="King N."/>
            <person name="Lang F.B.F."/>
            <person name="Roger A.J."/>
            <person name="Ruiz-Trillo I."/>
            <person name="Lander E."/>
            <person name="Nusbaum C."/>
        </authorList>
    </citation>
    <scope>NUCLEOTIDE SEQUENCE [LARGE SCALE GENOMIC DNA]</scope>
    <source>
        <strain evidence="6 7">ATCC 50062</strain>
    </source>
</reference>
<dbReference type="InterPro" id="IPR008015">
    <property type="entry name" value="PDED_dom"/>
</dbReference>
<dbReference type="SUPFAM" id="SSF81296">
    <property type="entry name" value="E set domains"/>
    <property type="match status" value="1"/>
</dbReference>
<sequence>MGDYGDWRAITPDEVLGYNEATQGYLCPHSANVYGIEFIEFKIRDLDSGAVLFNMRKPDDLVLPPPVEGDNSGRFVSYDFGAAFLRYKTIGTALTFSVGPEPVPNFRMIERHYFGDKLLKSFDFNFGFCIPNSTNSWEVIYEMPQLTPDEEAAMIAAPYHTKSDSFYFVNGELIMHNKAEYGFSAPDGASED</sequence>
<feature type="domain" description="GMP phosphodiesterase delta subunit" evidence="5">
    <location>
        <begin position="31"/>
        <end position="182"/>
    </location>
</feature>
<dbReference type="GO" id="GO:0005929">
    <property type="term" value="C:cilium"/>
    <property type="evidence" value="ECO:0007669"/>
    <property type="project" value="TreeGrafter"/>
</dbReference>
<dbReference type="GO" id="GO:0042953">
    <property type="term" value="P:lipoprotein transport"/>
    <property type="evidence" value="ECO:0007669"/>
    <property type="project" value="TreeGrafter"/>
</dbReference>